<evidence type="ECO:0000259" key="7">
    <source>
        <dbReference type="PROSITE" id="PS51379"/>
    </source>
</evidence>
<dbReference type="OrthoDB" id="9765258at2"/>
<keyword evidence="3" id="KW-0677">Repeat</keyword>
<gene>
    <name evidence="8" type="ORF">VZ95_03310</name>
</gene>
<feature type="domain" description="4Fe-4S ferredoxin-type" evidence="7">
    <location>
        <begin position="68"/>
        <end position="98"/>
    </location>
</feature>
<dbReference type="GO" id="GO:0046872">
    <property type="term" value="F:metal ion binding"/>
    <property type="evidence" value="ECO:0007669"/>
    <property type="project" value="UniProtKB-UniRule"/>
</dbReference>
<dbReference type="Pfam" id="PF02754">
    <property type="entry name" value="CCG"/>
    <property type="match status" value="2"/>
</dbReference>
<feature type="domain" description="4Fe-4S ferredoxin-type" evidence="7">
    <location>
        <begin position="12"/>
        <end position="45"/>
    </location>
</feature>
<proteinExistence type="predicted"/>
<comment type="function">
    <text evidence="6">Component of a complex that catalyzes the oxidation of glycolate to glyoxylate.</text>
</comment>
<dbReference type="GO" id="GO:0051539">
    <property type="term" value="F:4 iron, 4 sulfur cluster binding"/>
    <property type="evidence" value="ECO:0007669"/>
    <property type="project" value="UniProtKB-UniRule"/>
</dbReference>
<reference evidence="8 9" key="1">
    <citation type="submission" date="2015-03" db="EMBL/GenBank/DDBJ databases">
        <title>Draft genome sequence of Elstera litoralis.</title>
        <authorList>
            <person name="Rahalkar M.C."/>
            <person name="Dhakephalkar P.K."/>
            <person name="Pore S.D."/>
            <person name="Arora P."/>
            <person name="Kapse N.G."/>
            <person name="Pandit P.S."/>
        </authorList>
    </citation>
    <scope>NUCLEOTIDE SEQUENCE [LARGE SCALE GENOMIC DNA]</scope>
    <source>
        <strain evidence="8 9">Dia-1</strain>
    </source>
</reference>
<dbReference type="PATRIC" id="fig|552518.3.peg.3773"/>
<dbReference type="GO" id="GO:0019154">
    <property type="term" value="F:glycolate dehydrogenase activity"/>
    <property type="evidence" value="ECO:0007669"/>
    <property type="project" value="UniProtKB-EC"/>
</dbReference>
<evidence type="ECO:0000256" key="5">
    <source>
        <dbReference type="ARBA" id="ARBA00023014"/>
    </source>
</evidence>
<keyword evidence="6" id="KW-0813">Transport</keyword>
<dbReference type="Pfam" id="PF13183">
    <property type="entry name" value="Fer4_8"/>
    <property type="match status" value="1"/>
</dbReference>
<comment type="catalytic activity">
    <reaction evidence="6">
        <text>(R)-lactate + A = pyruvate + AH2</text>
        <dbReference type="Rhea" id="RHEA:15089"/>
        <dbReference type="ChEBI" id="CHEBI:13193"/>
        <dbReference type="ChEBI" id="CHEBI:15361"/>
        <dbReference type="ChEBI" id="CHEBI:16004"/>
        <dbReference type="ChEBI" id="CHEBI:17499"/>
    </reaction>
</comment>
<evidence type="ECO:0000313" key="8">
    <source>
        <dbReference type="EMBL" id="KJV10681.1"/>
    </source>
</evidence>
<dbReference type="EC" id="1.1.99.14" evidence="6"/>
<name>A0A0F3IVF6_9PROT</name>
<dbReference type="PROSITE" id="PS51379">
    <property type="entry name" value="4FE4S_FER_2"/>
    <property type="match status" value="2"/>
</dbReference>
<keyword evidence="2 6" id="KW-0479">Metal-binding</keyword>
<dbReference type="PROSITE" id="PS00198">
    <property type="entry name" value="4FE4S_FER_1"/>
    <property type="match status" value="1"/>
</dbReference>
<evidence type="ECO:0000256" key="6">
    <source>
        <dbReference type="PIRNR" id="PIRNR000139"/>
    </source>
</evidence>
<dbReference type="PANTHER" id="PTHR32479:SF17">
    <property type="entry name" value="GLYCOLATE OXIDASE IRON-SULFUR SUBUNIT"/>
    <property type="match status" value="1"/>
</dbReference>
<keyword evidence="1 6" id="KW-0004">4Fe-4S</keyword>
<evidence type="ECO:0000256" key="2">
    <source>
        <dbReference type="ARBA" id="ARBA00022723"/>
    </source>
</evidence>
<dbReference type="InterPro" id="IPR012257">
    <property type="entry name" value="Glc_ox_4Fe-4S"/>
</dbReference>
<comment type="cofactor">
    <cofactor evidence="6">
        <name>[4Fe-4S] cluster</name>
        <dbReference type="ChEBI" id="CHEBI:49883"/>
    </cofactor>
    <text evidence="6">Binds 2 [4Fe-4S] clusters.</text>
</comment>
<keyword evidence="9" id="KW-1185">Reference proteome</keyword>
<dbReference type="EMBL" id="LAJY01000061">
    <property type="protein sequence ID" value="KJV10681.1"/>
    <property type="molecule type" value="Genomic_DNA"/>
</dbReference>
<dbReference type="AlphaFoldDB" id="A0A0F3IVF6"/>
<dbReference type="InterPro" id="IPR017900">
    <property type="entry name" value="4Fe4S_Fe_S_CS"/>
</dbReference>
<dbReference type="PANTHER" id="PTHR32479">
    <property type="entry name" value="GLYCOLATE OXIDASE IRON-SULFUR SUBUNIT"/>
    <property type="match status" value="1"/>
</dbReference>
<evidence type="ECO:0000313" key="9">
    <source>
        <dbReference type="Proteomes" id="UP000033774"/>
    </source>
</evidence>
<dbReference type="Gene3D" id="1.10.1060.10">
    <property type="entry name" value="Alpha-helical ferredoxin"/>
    <property type="match status" value="1"/>
</dbReference>
<sequence>MQTHFSLAQLAETAVQDADKILRTCVHCGFCTATCPTYLLLGDELDSPRGRIYLMKDMLENAEARAPTEAHVTHIDRCLTCLSCMTTCPSGVHYMHLVDQSRAHIEHHYRRPWADRLVRGILGKLMPNPTLFRLSLLAAQPARLALPLLRRFTGHGLVKRLVALLETARPPAARTPIDRPGLRKTAPGVTVLKRVALMSGCVQNSLRPDINEATVRLLTRLGVEVLVPPAACCGALNHHLGQEDAALTRVKANVAAWEKLLDDGCAAILITASGCGTTVKDYGHMLKDDPAWAARAARVAASAKDVSEILEHLDFPATKAAEPLRLAYHSACSMQHGQRLKTGPKALLEQAGFTVLDVPEGHICCGSAGTYSLLQPELSQQLRDRKLGNIALTQPQAVATGNIGCLTQLQAGLPVPIVHTVELLDWAYGGPRPAGV</sequence>
<accession>A0A0F3IVF6</accession>
<dbReference type="PIRSF" id="PIRSF000139">
    <property type="entry name" value="Glc_ox_4Fe-4S"/>
    <property type="match status" value="1"/>
</dbReference>
<dbReference type="InterPro" id="IPR004017">
    <property type="entry name" value="Cys_rich_dom"/>
</dbReference>
<evidence type="ECO:0000256" key="1">
    <source>
        <dbReference type="ARBA" id="ARBA00022485"/>
    </source>
</evidence>
<dbReference type="NCBIfam" id="NF008434">
    <property type="entry name" value="PRK11274.1"/>
    <property type="match status" value="1"/>
</dbReference>
<organism evidence="8 9">
    <name type="scientific">Elstera litoralis</name>
    <dbReference type="NCBI Taxonomy" id="552518"/>
    <lineage>
        <taxon>Bacteria</taxon>
        <taxon>Pseudomonadati</taxon>
        <taxon>Pseudomonadota</taxon>
        <taxon>Alphaproteobacteria</taxon>
        <taxon>Rhodospirillales</taxon>
        <taxon>Rhodospirillaceae</taxon>
        <taxon>Elstera</taxon>
    </lineage>
</organism>
<comment type="caution">
    <text evidence="8">The sequence shown here is derived from an EMBL/GenBank/DDBJ whole genome shotgun (WGS) entry which is preliminary data.</text>
</comment>
<comment type="catalytic activity">
    <reaction evidence="6">
        <text>glycolate + A = glyoxylate + AH2</text>
        <dbReference type="Rhea" id="RHEA:21264"/>
        <dbReference type="ChEBI" id="CHEBI:13193"/>
        <dbReference type="ChEBI" id="CHEBI:17499"/>
        <dbReference type="ChEBI" id="CHEBI:29805"/>
        <dbReference type="ChEBI" id="CHEBI:36655"/>
        <dbReference type="EC" id="1.1.99.14"/>
    </reaction>
</comment>
<keyword evidence="4 6" id="KW-0408">Iron</keyword>
<dbReference type="InterPro" id="IPR017896">
    <property type="entry name" value="4Fe4S_Fe-S-bd"/>
</dbReference>
<keyword evidence="5 6" id="KW-0411">Iron-sulfur</keyword>
<dbReference type="Proteomes" id="UP000033774">
    <property type="component" value="Unassembled WGS sequence"/>
</dbReference>
<evidence type="ECO:0000256" key="4">
    <source>
        <dbReference type="ARBA" id="ARBA00023004"/>
    </source>
</evidence>
<dbReference type="SUPFAM" id="SSF54862">
    <property type="entry name" value="4Fe-4S ferredoxins"/>
    <property type="match status" value="1"/>
</dbReference>
<protein>
    <recommendedName>
        <fullName evidence="6">Glycolate oxidase iron-sulfur subunit</fullName>
        <ecNumber evidence="6">1.1.99.14</ecNumber>
    </recommendedName>
</protein>
<dbReference type="InterPro" id="IPR009051">
    <property type="entry name" value="Helical_ferredxn"/>
</dbReference>
<dbReference type="FunFam" id="1.10.1060.10:FF:000012">
    <property type="entry name" value="Glycolate oxidase iron-sulfur subunit"/>
    <property type="match status" value="1"/>
</dbReference>
<keyword evidence="6" id="KW-0249">Electron transport</keyword>
<evidence type="ECO:0000256" key="3">
    <source>
        <dbReference type="ARBA" id="ARBA00022737"/>
    </source>
</evidence>